<reference evidence="1 2" key="1">
    <citation type="submission" date="2006-12" db="EMBL/GenBank/DDBJ databases">
        <title>Complete sequence of Chlorobium phaeobacteroides DSM 266.</title>
        <authorList>
            <consortium name="US DOE Joint Genome Institute"/>
            <person name="Copeland A."/>
            <person name="Lucas S."/>
            <person name="Lapidus A."/>
            <person name="Barry K."/>
            <person name="Detter J.C."/>
            <person name="Glavina del Rio T."/>
            <person name="Hammon N."/>
            <person name="Israni S."/>
            <person name="Pitluck S."/>
            <person name="Goltsman E."/>
            <person name="Schmutz J."/>
            <person name="Larimer F."/>
            <person name="Land M."/>
            <person name="Hauser L."/>
            <person name="Mikhailova N."/>
            <person name="Li T."/>
            <person name="Overmann J."/>
            <person name="Bryant D.A."/>
            <person name="Richardson P."/>
        </authorList>
    </citation>
    <scope>NUCLEOTIDE SEQUENCE [LARGE SCALE GENOMIC DNA]</scope>
    <source>
        <strain evidence="1 2">DSM 266</strain>
    </source>
</reference>
<dbReference type="RefSeq" id="WP_011745878.1">
    <property type="nucleotide sequence ID" value="NC_008639.1"/>
</dbReference>
<dbReference type="EMBL" id="CP000492">
    <property type="protein sequence ID" value="ABL66076.1"/>
    <property type="molecule type" value="Genomic_DNA"/>
</dbReference>
<evidence type="ECO:0000313" key="1">
    <source>
        <dbReference type="EMBL" id="ABL66076.1"/>
    </source>
</evidence>
<evidence type="ECO:0000313" key="2">
    <source>
        <dbReference type="Proteomes" id="UP000008701"/>
    </source>
</evidence>
<dbReference type="HOGENOM" id="CLU_1493666_0_0_10"/>
<accession>A1BI49</accession>
<organism evidence="1 2">
    <name type="scientific">Chlorobium phaeobacteroides (strain DSM 266 / SMG 266 / 2430)</name>
    <dbReference type="NCBI Taxonomy" id="290317"/>
    <lineage>
        <taxon>Bacteria</taxon>
        <taxon>Pseudomonadati</taxon>
        <taxon>Chlorobiota</taxon>
        <taxon>Chlorobiia</taxon>
        <taxon>Chlorobiales</taxon>
        <taxon>Chlorobiaceae</taxon>
        <taxon>Chlorobium/Pelodictyon group</taxon>
        <taxon>Chlorobium</taxon>
    </lineage>
</organism>
<name>A1BI49_CHLPD</name>
<sequence precursor="true">MRHFQAFVRASAITVVCVALFFNNALAIDAVPWLKLSEEARFAFVIGFNAGVSHGAVSAGAEAQRIYVPSTGFDQSQSFEEMVNSPEAKRNWENSVRIQKVAMKESGLRHGVSSVVDQMDFLYKDPATKVIGWSWMIGIAQDRLDGKDVSGSINSMIKADKFWDTVLRSNEPVFNFKKSK</sequence>
<gene>
    <name evidence="1" type="ordered locus">Cpha266_2064</name>
</gene>
<proteinExistence type="predicted"/>
<keyword evidence="2" id="KW-1185">Reference proteome</keyword>
<dbReference type="AlphaFoldDB" id="A1BI49"/>
<dbReference type="KEGG" id="cph:Cpha266_2064"/>
<dbReference type="Proteomes" id="UP000008701">
    <property type="component" value="Chromosome"/>
</dbReference>
<protein>
    <submittedName>
        <fullName evidence="1">Uncharacterized protein</fullName>
    </submittedName>
</protein>
<dbReference type="OrthoDB" id="10016502at2"/>